<feature type="compositionally biased region" description="Acidic residues" evidence="3">
    <location>
        <begin position="330"/>
        <end position="341"/>
    </location>
</feature>
<feature type="compositionally biased region" description="Acidic residues" evidence="3">
    <location>
        <begin position="207"/>
        <end position="221"/>
    </location>
</feature>
<feature type="compositionally biased region" description="Pro residues" evidence="3">
    <location>
        <begin position="197"/>
        <end position="206"/>
    </location>
</feature>
<evidence type="ECO:0000259" key="4">
    <source>
        <dbReference type="Pfam" id="PF09429"/>
    </source>
</evidence>
<dbReference type="RefSeq" id="XP_013784488.1">
    <property type="nucleotide sequence ID" value="XM_013929034.2"/>
</dbReference>
<proteinExistence type="predicted"/>
<feature type="region of interest" description="Disordered" evidence="3">
    <location>
        <begin position="309"/>
        <end position="482"/>
    </location>
</feature>
<evidence type="ECO:0000256" key="3">
    <source>
        <dbReference type="SAM" id="MobiDB-lite"/>
    </source>
</evidence>
<evidence type="ECO:0000256" key="2">
    <source>
        <dbReference type="ARBA" id="ARBA00023242"/>
    </source>
</evidence>
<evidence type="ECO:0000313" key="5">
    <source>
        <dbReference type="Proteomes" id="UP000694941"/>
    </source>
</evidence>
<dbReference type="InterPro" id="IPR019007">
    <property type="entry name" value="Wbp11/ELF5/Saf1_N"/>
</dbReference>
<dbReference type="PANTHER" id="PTHR13361:SF1">
    <property type="entry name" value="WW DOMAIN-BINDING PROTEIN 11"/>
    <property type="match status" value="1"/>
</dbReference>
<dbReference type="Pfam" id="PF09429">
    <property type="entry name" value="Wbp11"/>
    <property type="match status" value="1"/>
</dbReference>
<evidence type="ECO:0000313" key="6">
    <source>
        <dbReference type="RefSeq" id="XP_013784488.1"/>
    </source>
</evidence>
<evidence type="ECO:0000256" key="1">
    <source>
        <dbReference type="ARBA" id="ARBA00004123"/>
    </source>
</evidence>
<accession>A0ABM1BLM1</accession>
<reference evidence="6" key="1">
    <citation type="submission" date="2025-08" db="UniProtKB">
        <authorList>
            <consortium name="RefSeq"/>
        </authorList>
    </citation>
    <scope>IDENTIFICATION</scope>
    <source>
        <tissue evidence="6">Muscle</tissue>
    </source>
</reference>
<gene>
    <name evidence="6" type="primary">LOC106468603</name>
</gene>
<comment type="subcellular location">
    <subcellularLocation>
        <location evidence="1">Nucleus</location>
    </subcellularLocation>
</comment>
<dbReference type="Proteomes" id="UP000694941">
    <property type="component" value="Unplaced"/>
</dbReference>
<feature type="domain" description="Wbp11/ELF5/Saf1 N-terminal" evidence="4">
    <location>
        <begin position="12"/>
        <end position="92"/>
    </location>
</feature>
<feature type="compositionally biased region" description="Basic residues" evidence="3">
    <location>
        <begin position="28"/>
        <end position="38"/>
    </location>
</feature>
<dbReference type="GeneID" id="106468603"/>
<feature type="region of interest" description="Disordered" evidence="3">
    <location>
        <begin position="189"/>
        <end position="284"/>
    </location>
</feature>
<sequence>MGRRSINTTKSGKYMNPSDQARKEARKRELKKNKKQRQLVRAAVLKGKDPHQLIMDMEKIDEMEFNLAHPPPLNEKVLRDKRKKLKETWDRVLRLYQKEDPDRWTDLRKMEIDYDKRRNQLIKYFESVKYAQQVQVEEIPLPSAPSMPFVVPAQIPLPNEIPLPSAHLHQPQSILKRSSAFDQREKHVFLSKKRVPPGVPPGPPPELSDDEEDPYDPEEEPLIDHVDPLEDIESEKPFRGRKIRFADEEEDDHMDDGPPGEEKKVEQSTEDKEDEDGDTLQPTPLQAKMLAMAGTDISEFLKELEAVHKERSRVKNSTPENLKKHTIEDGKEEEEENIDEADEHHEEIPTSIPAVPVTSALPPGPPPGLPPGPPPMIFRPPPLRPGLGPPPRLGPPGIPPPPHSRPVLPPGPPPGPPPRVGTLPPRLPPGPPPGIPPLRLVRPPPNLPPPPGVPLPGIPLPSGPPPSIVTTTSNPNVVSAPPSLIQRPKISLLTEEEKKSSATIEAKPQIRNLSVDITRFTPIALRIKREARKGQGKGHQIGEATKESQLINALRAPSVTAPTKDDAYEQFMKEMEGLL</sequence>
<feature type="region of interest" description="Disordered" evidence="3">
    <location>
        <begin position="531"/>
        <end position="562"/>
    </location>
</feature>
<feature type="compositionally biased region" description="Basic and acidic residues" evidence="3">
    <location>
        <begin position="222"/>
        <end position="238"/>
    </location>
</feature>
<name>A0ABM1BLM1_LIMPO</name>
<feature type="region of interest" description="Disordered" evidence="3">
    <location>
        <begin position="1"/>
        <end position="38"/>
    </location>
</feature>
<keyword evidence="5" id="KW-1185">Reference proteome</keyword>
<organism evidence="5 6">
    <name type="scientific">Limulus polyphemus</name>
    <name type="common">Atlantic horseshoe crab</name>
    <dbReference type="NCBI Taxonomy" id="6850"/>
    <lineage>
        <taxon>Eukaryota</taxon>
        <taxon>Metazoa</taxon>
        <taxon>Ecdysozoa</taxon>
        <taxon>Arthropoda</taxon>
        <taxon>Chelicerata</taxon>
        <taxon>Merostomata</taxon>
        <taxon>Xiphosura</taxon>
        <taxon>Limulidae</taxon>
        <taxon>Limulus</taxon>
    </lineage>
</organism>
<dbReference type="PANTHER" id="PTHR13361">
    <property type="entry name" value="WW DOMAIN-BINDING PROTEIN 11"/>
    <property type="match status" value="1"/>
</dbReference>
<feature type="compositionally biased region" description="Polar residues" evidence="3">
    <location>
        <begin position="1"/>
        <end position="11"/>
    </location>
</feature>
<feature type="compositionally biased region" description="Basic and acidic residues" evidence="3">
    <location>
        <begin position="260"/>
        <end position="270"/>
    </location>
</feature>
<protein>
    <submittedName>
        <fullName evidence="6">WW domain-binding protein 11-like</fullName>
    </submittedName>
</protein>
<keyword evidence="2" id="KW-0539">Nucleus</keyword>
<feature type="compositionally biased region" description="Pro residues" evidence="3">
    <location>
        <begin position="362"/>
        <end position="467"/>
    </location>
</feature>